<dbReference type="PANTHER" id="PTHR43133:SF25">
    <property type="entry name" value="RNA POLYMERASE SIGMA FACTOR RFAY-RELATED"/>
    <property type="match status" value="1"/>
</dbReference>
<dbReference type="InterPro" id="IPR039425">
    <property type="entry name" value="RNA_pol_sigma-70-like"/>
</dbReference>
<comment type="similarity">
    <text evidence="1">Belongs to the sigma-70 factor family. ECF subfamily.</text>
</comment>
<dbReference type="Pfam" id="PF04542">
    <property type="entry name" value="Sigma70_r2"/>
    <property type="match status" value="1"/>
</dbReference>
<dbReference type="InterPro" id="IPR007627">
    <property type="entry name" value="RNA_pol_sigma70_r2"/>
</dbReference>
<evidence type="ECO:0000256" key="3">
    <source>
        <dbReference type="ARBA" id="ARBA00023082"/>
    </source>
</evidence>
<dbReference type="GO" id="GO:0016987">
    <property type="term" value="F:sigma factor activity"/>
    <property type="evidence" value="ECO:0007669"/>
    <property type="project" value="UniProtKB-KW"/>
</dbReference>
<keyword evidence="3" id="KW-0731">Sigma factor</keyword>
<organism evidence="8 9">
    <name type="scientific">Kocuria subflava</name>
    <dbReference type="NCBI Taxonomy" id="1736139"/>
    <lineage>
        <taxon>Bacteria</taxon>
        <taxon>Bacillati</taxon>
        <taxon>Actinomycetota</taxon>
        <taxon>Actinomycetes</taxon>
        <taxon>Micrococcales</taxon>
        <taxon>Micrococcaceae</taxon>
        <taxon>Kocuria</taxon>
    </lineage>
</organism>
<sequence>MSTDSEVIQASLTSPEEFEDLYDRHATAVYRYLTRRLGSQSAEDITSETFMAAFDSRDRFDLNRDSAVPWLLGIATNLSNRHLRHTARSMAAHHKAAVSDAELVSHPMNLVTERLDHSAGTSELMRSLNQLAPANRDCLLLHVWGDLSYQAIASALEIPVGTVRSRLHRARLTLRSHLPSTRGASAPTSSPSPVATGLSTSQETHHA</sequence>
<dbReference type="Pfam" id="PF08281">
    <property type="entry name" value="Sigma70_r4_2"/>
    <property type="match status" value="1"/>
</dbReference>
<dbReference type="AlphaFoldDB" id="A0A846TN57"/>
<dbReference type="Gene3D" id="1.10.10.10">
    <property type="entry name" value="Winged helix-like DNA-binding domain superfamily/Winged helix DNA-binding domain"/>
    <property type="match status" value="1"/>
</dbReference>
<comment type="caution">
    <text evidence="8">The sequence shown here is derived from an EMBL/GenBank/DDBJ whole genome shotgun (WGS) entry which is preliminary data.</text>
</comment>
<feature type="compositionally biased region" description="Low complexity" evidence="5">
    <location>
        <begin position="179"/>
        <end position="196"/>
    </location>
</feature>
<dbReference type="GO" id="GO:0006352">
    <property type="term" value="P:DNA-templated transcription initiation"/>
    <property type="evidence" value="ECO:0007669"/>
    <property type="project" value="InterPro"/>
</dbReference>
<keyword evidence="4" id="KW-0804">Transcription</keyword>
<dbReference type="InterPro" id="IPR036388">
    <property type="entry name" value="WH-like_DNA-bd_sf"/>
</dbReference>
<dbReference type="SUPFAM" id="SSF88659">
    <property type="entry name" value="Sigma3 and sigma4 domains of RNA polymerase sigma factors"/>
    <property type="match status" value="1"/>
</dbReference>
<evidence type="ECO:0000256" key="2">
    <source>
        <dbReference type="ARBA" id="ARBA00023015"/>
    </source>
</evidence>
<protein>
    <submittedName>
        <fullName evidence="8">RNA polymerase sigma factor</fullName>
    </submittedName>
</protein>
<dbReference type="Proteomes" id="UP000521379">
    <property type="component" value="Unassembled WGS sequence"/>
</dbReference>
<feature type="domain" description="RNA polymerase sigma-70 region 2" evidence="6">
    <location>
        <begin position="21"/>
        <end position="88"/>
    </location>
</feature>
<dbReference type="InterPro" id="IPR013325">
    <property type="entry name" value="RNA_pol_sigma_r2"/>
</dbReference>
<keyword evidence="9" id="KW-1185">Reference proteome</keyword>
<evidence type="ECO:0000256" key="4">
    <source>
        <dbReference type="ARBA" id="ARBA00023163"/>
    </source>
</evidence>
<name>A0A846TN57_9MICC</name>
<dbReference type="SUPFAM" id="SSF88946">
    <property type="entry name" value="Sigma2 domain of RNA polymerase sigma factors"/>
    <property type="match status" value="1"/>
</dbReference>
<evidence type="ECO:0000313" key="8">
    <source>
        <dbReference type="EMBL" id="NKE10648.1"/>
    </source>
</evidence>
<gene>
    <name evidence="8" type="ORF">GTW58_12060</name>
</gene>
<evidence type="ECO:0000259" key="6">
    <source>
        <dbReference type="Pfam" id="PF04542"/>
    </source>
</evidence>
<dbReference type="InterPro" id="IPR013249">
    <property type="entry name" value="RNA_pol_sigma70_r4_t2"/>
</dbReference>
<dbReference type="NCBIfam" id="TIGR02937">
    <property type="entry name" value="sigma70-ECF"/>
    <property type="match status" value="1"/>
</dbReference>
<dbReference type="GO" id="GO:0003677">
    <property type="term" value="F:DNA binding"/>
    <property type="evidence" value="ECO:0007669"/>
    <property type="project" value="InterPro"/>
</dbReference>
<dbReference type="Gene3D" id="1.10.1740.10">
    <property type="match status" value="1"/>
</dbReference>
<dbReference type="PANTHER" id="PTHR43133">
    <property type="entry name" value="RNA POLYMERASE ECF-TYPE SIGMA FACTO"/>
    <property type="match status" value="1"/>
</dbReference>
<dbReference type="InterPro" id="IPR014284">
    <property type="entry name" value="RNA_pol_sigma-70_dom"/>
</dbReference>
<evidence type="ECO:0000256" key="5">
    <source>
        <dbReference type="SAM" id="MobiDB-lite"/>
    </source>
</evidence>
<feature type="compositionally biased region" description="Polar residues" evidence="5">
    <location>
        <begin position="197"/>
        <end position="207"/>
    </location>
</feature>
<reference evidence="8 9" key="1">
    <citation type="submission" date="2020-02" db="EMBL/GenBank/DDBJ databases">
        <authorList>
            <person name="Sun Q."/>
        </authorList>
    </citation>
    <scope>NUCLEOTIDE SEQUENCE [LARGE SCALE GENOMIC DNA]</scope>
    <source>
        <strain evidence="8 9">YIM 13062</strain>
    </source>
</reference>
<dbReference type="RefSeq" id="WP_119933684.1">
    <property type="nucleotide sequence ID" value="NZ_JAAVUN010000035.1"/>
</dbReference>
<dbReference type="InterPro" id="IPR013324">
    <property type="entry name" value="RNA_pol_sigma_r3/r4-like"/>
</dbReference>
<proteinExistence type="inferred from homology"/>
<dbReference type="EMBL" id="JAAVUN010000035">
    <property type="protein sequence ID" value="NKE10648.1"/>
    <property type="molecule type" value="Genomic_DNA"/>
</dbReference>
<evidence type="ECO:0000259" key="7">
    <source>
        <dbReference type="Pfam" id="PF08281"/>
    </source>
</evidence>
<evidence type="ECO:0000256" key="1">
    <source>
        <dbReference type="ARBA" id="ARBA00010641"/>
    </source>
</evidence>
<evidence type="ECO:0000313" key="9">
    <source>
        <dbReference type="Proteomes" id="UP000521379"/>
    </source>
</evidence>
<feature type="region of interest" description="Disordered" evidence="5">
    <location>
        <begin position="175"/>
        <end position="207"/>
    </location>
</feature>
<accession>A0A846TN57</accession>
<dbReference type="CDD" id="cd06171">
    <property type="entry name" value="Sigma70_r4"/>
    <property type="match status" value="1"/>
</dbReference>
<feature type="domain" description="RNA polymerase sigma factor 70 region 4 type 2" evidence="7">
    <location>
        <begin position="123"/>
        <end position="174"/>
    </location>
</feature>
<keyword evidence="2" id="KW-0805">Transcription regulation</keyword>